<gene>
    <name evidence="2" type="ORF">AFE02nite_18950</name>
</gene>
<feature type="region of interest" description="Disordered" evidence="1">
    <location>
        <begin position="1"/>
        <end position="40"/>
    </location>
</feature>
<dbReference type="InterPro" id="IPR011042">
    <property type="entry name" value="6-blade_b-propeller_TolB-like"/>
</dbReference>
<protein>
    <submittedName>
        <fullName evidence="2">Uncharacterized protein</fullName>
    </submittedName>
</protein>
<keyword evidence="3" id="KW-1185">Reference proteome</keyword>
<comment type="caution">
    <text evidence="2">The sequence shown here is derived from an EMBL/GenBank/DDBJ whole genome shotgun (WGS) entry which is preliminary data.</text>
</comment>
<name>A0A511YY84_9CELL</name>
<evidence type="ECO:0000313" key="3">
    <source>
        <dbReference type="Proteomes" id="UP000321484"/>
    </source>
</evidence>
<dbReference type="Gene3D" id="2.120.10.30">
    <property type="entry name" value="TolB, C-terminal domain"/>
    <property type="match status" value="1"/>
</dbReference>
<dbReference type="InterPro" id="IPR011659">
    <property type="entry name" value="WD40"/>
</dbReference>
<organism evidence="2 3">
    <name type="scientific">Actinotalea fermentans</name>
    <dbReference type="NCBI Taxonomy" id="43671"/>
    <lineage>
        <taxon>Bacteria</taxon>
        <taxon>Bacillati</taxon>
        <taxon>Actinomycetota</taxon>
        <taxon>Actinomycetes</taxon>
        <taxon>Micrococcales</taxon>
        <taxon>Cellulomonadaceae</taxon>
        <taxon>Actinotalea</taxon>
    </lineage>
</organism>
<dbReference type="Proteomes" id="UP000321484">
    <property type="component" value="Unassembled WGS sequence"/>
</dbReference>
<reference evidence="2 3" key="1">
    <citation type="submission" date="2019-07" db="EMBL/GenBank/DDBJ databases">
        <title>Whole genome shotgun sequence of Actinotalea fermentans NBRC 105374.</title>
        <authorList>
            <person name="Hosoyama A."/>
            <person name="Uohara A."/>
            <person name="Ohji S."/>
            <person name="Ichikawa N."/>
        </authorList>
    </citation>
    <scope>NUCLEOTIDE SEQUENCE [LARGE SCALE GENOMIC DNA]</scope>
    <source>
        <strain evidence="2 3">NBRC 105374</strain>
    </source>
</reference>
<feature type="region of interest" description="Disordered" evidence="1">
    <location>
        <begin position="68"/>
        <end position="91"/>
    </location>
</feature>
<dbReference type="SUPFAM" id="SSF82171">
    <property type="entry name" value="DPP6 N-terminal domain-like"/>
    <property type="match status" value="1"/>
</dbReference>
<accession>A0A511YY84</accession>
<dbReference type="Pfam" id="PF07676">
    <property type="entry name" value="PD40"/>
    <property type="match status" value="1"/>
</dbReference>
<evidence type="ECO:0000313" key="2">
    <source>
        <dbReference type="EMBL" id="GEN80161.1"/>
    </source>
</evidence>
<proteinExistence type="predicted"/>
<sequence length="352" mass="37385">MAAAGRGSRGGPTHGRRAQEGAAMAPHGTVTPDKGSAQDDISFSSYTADVTGDLEDISRLTPATGAVTRVSQQASPEALSHRGGQWSPDRTRLVGWGTPSGSASGNATRIYDAVSGDVAVELGWGEMEPTWFDDHTLLVLQRCSARLPGQQRRDVVEVVAVDVAAWTVRQVTQLGHDQVVGAVRWHPRSGLALDVGPDAPQPWMGRRVAVVPAARVRRAVAGTAAPVSRSELRYPFGDTPLASPDWSPDGARLVMVRMPGEDSGWVATDIVVGSVRSGRVSVLVDGSGLHDGDPAQPSGYGMPAWSPDGASIAWVEYFRDAWAEIWVMDASGARKHQVTSFGHTEVVVSLDW</sequence>
<evidence type="ECO:0000256" key="1">
    <source>
        <dbReference type="SAM" id="MobiDB-lite"/>
    </source>
</evidence>
<dbReference type="EMBL" id="BJYK01000005">
    <property type="protein sequence ID" value="GEN80161.1"/>
    <property type="molecule type" value="Genomic_DNA"/>
</dbReference>
<dbReference type="AlphaFoldDB" id="A0A511YY84"/>